<feature type="compositionally biased region" description="Low complexity" evidence="1">
    <location>
        <begin position="58"/>
        <end position="74"/>
    </location>
</feature>
<evidence type="ECO:0000256" key="1">
    <source>
        <dbReference type="SAM" id="MobiDB-lite"/>
    </source>
</evidence>
<evidence type="ECO:0000313" key="2">
    <source>
        <dbReference type="EMBL" id="WWD08183.1"/>
    </source>
</evidence>
<feature type="region of interest" description="Disordered" evidence="1">
    <location>
        <begin position="258"/>
        <end position="314"/>
    </location>
</feature>
<feature type="compositionally biased region" description="Low complexity" evidence="1">
    <location>
        <begin position="1"/>
        <end position="14"/>
    </location>
</feature>
<protein>
    <submittedName>
        <fullName evidence="2">Uncharacterized protein</fullName>
    </submittedName>
</protein>
<proteinExistence type="predicted"/>
<organism evidence="2 3">
    <name type="scientific">Kwoniella europaea PYCC6329</name>
    <dbReference type="NCBI Taxonomy" id="1423913"/>
    <lineage>
        <taxon>Eukaryota</taxon>
        <taxon>Fungi</taxon>
        <taxon>Dikarya</taxon>
        <taxon>Basidiomycota</taxon>
        <taxon>Agaricomycotina</taxon>
        <taxon>Tremellomycetes</taxon>
        <taxon>Tremellales</taxon>
        <taxon>Cryptococcaceae</taxon>
        <taxon>Kwoniella</taxon>
    </lineage>
</organism>
<reference evidence="2 3" key="1">
    <citation type="submission" date="2024-01" db="EMBL/GenBank/DDBJ databases">
        <title>Comparative genomics of Cryptococcus and Kwoniella reveals pathogenesis evolution and contrasting modes of karyotype evolution via chromosome fusion or intercentromeric recombination.</title>
        <authorList>
            <person name="Coelho M.A."/>
            <person name="David-Palma M."/>
            <person name="Shea T."/>
            <person name="Bowers K."/>
            <person name="McGinley-Smith S."/>
            <person name="Mohammad A.W."/>
            <person name="Gnirke A."/>
            <person name="Yurkov A.M."/>
            <person name="Nowrousian M."/>
            <person name="Sun S."/>
            <person name="Cuomo C.A."/>
            <person name="Heitman J."/>
        </authorList>
    </citation>
    <scope>NUCLEOTIDE SEQUENCE [LARGE SCALE GENOMIC DNA]</scope>
    <source>
        <strain evidence="2 3">PYCC6329</strain>
    </source>
</reference>
<dbReference type="KEGG" id="ker:91105095"/>
<keyword evidence="3" id="KW-1185">Reference proteome</keyword>
<dbReference type="RefSeq" id="XP_066086150.1">
    <property type="nucleotide sequence ID" value="XM_066230053.1"/>
</dbReference>
<evidence type="ECO:0000313" key="3">
    <source>
        <dbReference type="Proteomes" id="UP001358614"/>
    </source>
</evidence>
<dbReference type="AlphaFoldDB" id="A0AAX4KSD1"/>
<accession>A0AAX4KSD1</accession>
<name>A0AAX4KSD1_9TREE</name>
<feature type="compositionally biased region" description="Polar residues" evidence="1">
    <location>
        <begin position="261"/>
        <end position="293"/>
    </location>
</feature>
<dbReference type="EMBL" id="CP144089">
    <property type="protein sequence ID" value="WWD08183.1"/>
    <property type="molecule type" value="Genomic_DNA"/>
</dbReference>
<feature type="region of interest" description="Disordered" evidence="1">
    <location>
        <begin position="1"/>
        <end position="78"/>
    </location>
</feature>
<sequence length="327" mass="36317">MYTSRSFPESSSVRESFEEVFSEGSGPEDPTARMLSYEIVPQDREQVQSSLEVKSSTANADAPPSARPSDASANGSGRARRSYIGKVVHLITNGPLCSSSDSGTRDANTIYSVDKWVDVSSRSCDTVKNYIPVMNNESKRLYQESDIDRTTGIKAGATQNQVEALQDRMREKLLTACQTLNDDPSTSFWHDVWSPHSGRTFSTQTAPEIDRYGSVIEPQDYHNPQLMNYYNDNTNLEIKRTFDYEYIQKMSKASPHLASVSEASRSEPNSAVATASNPGKDQVPSTPETSHVQWRTDEEATAPGPVPASPVEERGRWTARSVFTLFY</sequence>
<feature type="compositionally biased region" description="Polar residues" evidence="1">
    <location>
        <begin position="47"/>
        <end position="57"/>
    </location>
</feature>
<gene>
    <name evidence="2" type="ORF">V865_006294</name>
</gene>
<dbReference type="Proteomes" id="UP001358614">
    <property type="component" value="Chromosome 1"/>
</dbReference>
<dbReference type="GeneID" id="91105095"/>